<organism evidence="2 3">
    <name type="scientific">Racocetra fulgida</name>
    <dbReference type="NCBI Taxonomy" id="60492"/>
    <lineage>
        <taxon>Eukaryota</taxon>
        <taxon>Fungi</taxon>
        <taxon>Fungi incertae sedis</taxon>
        <taxon>Mucoromycota</taxon>
        <taxon>Glomeromycotina</taxon>
        <taxon>Glomeromycetes</taxon>
        <taxon>Diversisporales</taxon>
        <taxon>Gigasporaceae</taxon>
        <taxon>Racocetra</taxon>
    </lineage>
</organism>
<dbReference type="EMBL" id="CAJVPZ010004832">
    <property type="protein sequence ID" value="CAG8552165.1"/>
    <property type="molecule type" value="Genomic_DNA"/>
</dbReference>
<sequence length="91" mass="9962">MTQSELSENLNSPAPYYCGLRASDIGSQQAEALVASTSGTFESSEPPETVNKKPKDSKSPESIEPISEVLDISPKKTDFSSLSMKYHLLYF</sequence>
<gene>
    <name evidence="2" type="ORF">RFULGI_LOCUS4696</name>
</gene>
<protein>
    <submittedName>
        <fullName evidence="2">4094_t:CDS:1</fullName>
    </submittedName>
</protein>
<evidence type="ECO:0000313" key="2">
    <source>
        <dbReference type="EMBL" id="CAG8552165.1"/>
    </source>
</evidence>
<dbReference type="AlphaFoldDB" id="A0A9N9B3N1"/>
<keyword evidence="3" id="KW-1185">Reference proteome</keyword>
<reference evidence="2" key="1">
    <citation type="submission" date="2021-06" db="EMBL/GenBank/DDBJ databases">
        <authorList>
            <person name="Kallberg Y."/>
            <person name="Tangrot J."/>
            <person name="Rosling A."/>
        </authorList>
    </citation>
    <scope>NUCLEOTIDE SEQUENCE</scope>
    <source>
        <strain evidence="2">IN212</strain>
    </source>
</reference>
<feature type="compositionally biased region" description="Polar residues" evidence="1">
    <location>
        <begin position="31"/>
        <end position="43"/>
    </location>
</feature>
<evidence type="ECO:0000256" key="1">
    <source>
        <dbReference type="SAM" id="MobiDB-lite"/>
    </source>
</evidence>
<name>A0A9N9B3N1_9GLOM</name>
<dbReference type="Proteomes" id="UP000789396">
    <property type="component" value="Unassembled WGS sequence"/>
</dbReference>
<evidence type="ECO:0000313" key="3">
    <source>
        <dbReference type="Proteomes" id="UP000789396"/>
    </source>
</evidence>
<accession>A0A9N9B3N1</accession>
<comment type="caution">
    <text evidence="2">The sequence shown here is derived from an EMBL/GenBank/DDBJ whole genome shotgun (WGS) entry which is preliminary data.</text>
</comment>
<proteinExistence type="predicted"/>
<feature type="region of interest" description="Disordered" evidence="1">
    <location>
        <begin position="31"/>
        <end position="69"/>
    </location>
</feature>
<feature type="compositionally biased region" description="Basic and acidic residues" evidence="1">
    <location>
        <begin position="50"/>
        <end position="61"/>
    </location>
</feature>
<dbReference type="OrthoDB" id="10544675at2759"/>